<feature type="transmembrane region" description="Helical" evidence="1">
    <location>
        <begin position="48"/>
        <end position="67"/>
    </location>
</feature>
<sequence length="132" mass="14471">MNPDRLDRWLGFVAIAHVIAGLALPFVLLRTGWLDAWLPLADRDARTAFALFGPTVASWGLLMLFLVQHGLRRNQAWAANALIAGILVWAPLDAAICYAYGWMHAVALDAVASAAILIPALWRRVQIARSAM</sequence>
<dbReference type="OrthoDB" id="6196774at2"/>
<feature type="transmembrane region" description="Helical" evidence="1">
    <location>
        <begin position="76"/>
        <end position="96"/>
    </location>
</feature>
<keyword evidence="1" id="KW-0812">Transmembrane</keyword>
<accession>A0A318E820</accession>
<comment type="caution">
    <text evidence="2">The sequence shown here is derived from an EMBL/GenBank/DDBJ whole genome shotgun (WGS) entry which is preliminary data.</text>
</comment>
<dbReference type="EMBL" id="QICN01000011">
    <property type="protein sequence ID" value="PXV64917.1"/>
    <property type="molecule type" value="Genomic_DNA"/>
</dbReference>
<feature type="transmembrane region" description="Helical" evidence="1">
    <location>
        <begin position="102"/>
        <end position="122"/>
    </location>
</feature>
<dbReference type="RefSeq" id="WP_110266463.1">
    <property type="nucleotide sequence ID" value="NZ_CAKZQT010000005.1"/>
</dbReference>
<evidence type="ECO:0000313" key="3">
    <source>
        <dbReference type="Proteomes" id="UP000248330"/>
    </source>
</evidence>
<keyword evidence="3" id="KW-1185">Reference proteome</keyword>
<organism evidence="2 3">
    <name type="scientific">Sinimarinibacterium flocculans</name>
    <dbReference type="NCBI Taxonomy" id="985250"/>
    <lineage>
        <taxon>Bacteria</taxon>
        <taxon>Pseudomonadati</taxon>
        <taxon>Pseudomonadota</taxon>
        <taxon>Gammaproteobacteria</taxon>
        <taxon>Nevskiales</taxon>
        <taxon>Nevskiaceae</taxon>
        <taxon>Sinimarinibacterium</taxon>
    </lineage>
</organism>
<proteinExistence type="predicted"/>
<reference evidence="2 3" key="1">
    <citation type="submission" date="2018-04" db="EMBL/GenBank/DDBJ databases">
        <title>Genomic Encyclopedia of Type Strains, Phase IV (KMG-IV): sequencing the most valuable type-strain genomes for metagenomic binning, comparative biology and taxonomic classification.</title>
        <authorList>
            <person name="Goeker M."/>
        </authorList>
    </citation>
    <scope>NUCLEOTIDE SEQUENCE [LARGE SCALE GENOMIC DNA]</scope>
    <source>
        <strain evidence="2 3">DSM 104150</strain>
    </source>
</reference>
<protein>
    <submittedName>
        <fullName evidence="2">Uncharacterized protein</fullName>
    </submittedName>
</protein>
<evidence type="ECO:0000313" key="2">
    <source>
        <dbReference type="EMBL" id="PXV64917.1"/>
    </source>
</evidence>
<dbReference type="AlphaFoldDB" id="A0A318E820"/>
<evidence type="ECO:0000256" key="1">
    <source>
        <dbReference type="SAM" id="Phobius"/>
    </source>
</evidence>
<name>A0A318E820_9GAMM</name>
<feature type="transmembrane region" description="Helical" evidence="1">
    <location>
        <begin position="9"/>
        <end position="28"/>
    </location>
</feature>
<keyword evidence="1" id="KW-0472">Membrane</keyword>
<dbReference type="Proteomes" id="UP000248330">
    <property type="component" value="Unassembled WGS sequence"/>
</dbReference>
<gene>
    <name evidence="2" type="ORF">C8D93_11189</name>
</gene>
<keyword evidence="1" id="KW-1133">Transmembrane helix</keyword>